<evidence type="ECO:0000259" key="9">
    <source>
        <dbReference type="PROSITE" id="PS50928"/>
    </source>
</evidence>
<dbReference type="GO" id="GO:0055085">
    <property type="term" value="P:transmembrane transport"/>
    <property type="evidence" value="ECO:0007669"/>
    <property type="project" value="InterPro"/>
</dbReference>
<feature type="transmembrane region" description="Helical" evidence="8">
    <location>
        <begin position="133"/>
        <end position="150"/>
    </location>
</feature>
<feature type="transmembrane region" description="Helical" evidence="8">
    <location>
        <begin position="232"/>
        <end position="254"/>
    </location>
</feature>
<organism evidence="10 11">
    <name type="scientific">Siculibacillus lacustris</name>
    <dbReference type="NCBI Taxonomy" id="1549641"/>
    <lineage>
        <taxon>Bacteria</taxon>
        <taxon>Pseudomonadati</taxon>
        <taxon>Pseudomonadota</taxon>
        <taxon>Alphaproteobacteria</taxon>
        <taxon>Hyphomicrobiales</taxon>
        <taxon>Ancalomicrobiaceae</taxon>
        <taxon>Siculibacillus</taxon>
    </lineage>
</organism>
<feature type="transmembrane region" description="Helical" evidence="8">
    <location>
        <begin position="66"/>
        <end position="89"/>
    </location>
</feature>
<dbReference type="OrthoDB" id="9782004at2"/>
<evidence type="ECO:0000256" key="3">
    <source>
        <dbReference type="ARBA" id="ARBA00022475"/>
    </source>
</evidence>
<evidence type="ECO:0000256" key="7">
    <source>
        <dbReference type="ARBA" id="ARBA00023136"/>
    </source>
</evidence>
<feature type="transmembrane region" description="Helical" evidence="8">
    <location>
        <begin position="101"/>
        <end position="121"/>
    </location>
</feature>
<dbReference type="AlphaFoldDB" id="A0A4Q9VWM1"/>
<feature type="transmembrane region" description="Helical" evidence="8">
    <location>
        <begin position="187"/>
        <end position="212"/>
    </location>
</feature>
<dbReference type="RefSeq" id="WP_131305983.1">
    <property type="nucleotide sequence ID" value="NZ_SJFN01000003.1"/>
</dbReference>
<dbReference type="PROSITE" id="PS50928">
    <property type="entry name" value="ABC_TM1"/>
    <property type="match status" value="1"/>
</dbReference>
<protein>
    <submittedName>
        <fullName evidence="10">ABC transporter permease</fullName>
    </submittedName>
</protein>
<proteinExistence type="inferred from homology"/>
<dbReference type="CDD" id="cd06261">
    <property type="entry name" value="TM_PBP2"/>
    <property type="match status" value="1"/>
</dbReference>
<sequence length="266" mass="28646">MENRLGAAALPVYLAAGLISLFLLVPLLLPIALSVSDTPFVVFPPQGFTLRWYVAVLGERDFTDSLTFSLILSSLAALGAMVLGTPTAIGLTRHAFPGRDLIRSLVLSPLVFPSLVTGIALLRFFSSIGSHDALVNLVIGHVLVTVPYVVRTVSASLIMLDPAIEEAARTLGASRWRTFWHVTRPQIVPGLVAGGIFAFVTSFDNYAISMWLFDAENVPLPLTMFSLISRMFDPGIAAIASLMILLSLVLVLVVERVTGLQKAMSL</sequence>
<evidence type="ECO:0000256" key="1">
    <source>
        <dbReference type="ARBA" id="ARBA00004429"/>
    </source>
</evidence>
<keyword evidence="6 8" id="KW-1133">Transmembrane helix</keyword>
<dbReference type="InterPro" id="IPR035906">
    <property type="entry name" value="MetI-like_sf"/>
</dbReference>
<dbReference type="PANTHER" id="PTHR43357:SF4">
    <property type="entry name" value="INNER MEMBRANE ABC TRANSPORTER PERMEASE PROTEIN YDCV"/>
    <property type="match status" value="1"/>
</dbReference>
<comment type="caution">
    <text evidence="10">The sequence shown here is derived from an EMBL/GenBank/DDBJ whole genome shotgun (WGS) entry which is preliminary data.</text>
</comment>
<comment type="similarity">
    <text evidence="8">Belongs to the binding-protein-dependent transport system permease family.</text>
</comment>
<keyword evidence="11" id="KW-1185">Reference proteome</keyword>
<dbReference type="PANTHER" id="PTHR43357">
    <property type="entry name" value="INNER MEMBRANE ABC TRANSPORTER PERMEASE PROTEIN YDCV"/>
    <property type="match status" value="1"/>
</dbReference>
<feature type="domain" description="ABC transmembrane type-1" evidence="9">
    <location>
        <begin position="66"/>
        <end position="254"/>
    </location>
</feature>
<dbReference type="Gene3D" id="1.10.3720.10">
    <property type="entry name" value="MetI-like"/>
    <property type="match status" value="1"/>
</dbReference>
<keyword evidence="5 8" id="KW-0812">Transmembrane</keyword>
<evidence type="ECO:0000313" key="10">
    <source>
        <dbReference type="EMBL" id="TBW40730.1"/>
    </source>
</evidence>
<feature type="transmembrane region" description="Helical" evidence="8">
    <location>
        <begin position="12"/>
        <end position="33"/>
    </location>
</feature>
<evidence type="ECO:0000256" key="2">
    <source>
        <dbReference type="ARBA" id="ARBA00022448"/>
    </source>
</evidence>
<name>A0A4Q9VWM1_9HYPH</name>
<evidence type="ECO:0000256" key="8">
    <source>
        <dbReference type="RuleBase" id="RU363032"/>
    </source>
</evidence>
<accession>A0A4Q9VWM1</accession>
<keyword evidence="7 8" id="KW-0472">Membrane</keyword>
<reference evidence="10 11" key="1">
    <citation type="submission" date="2019-02" db="EMBL/GenBank/DDBJ databases">
        <title>Siculibacillus lacustris gen. nov., sp. nov., a new rosette-forming bacterium isolated from a freshwater crater lake (Lake St. Ana, Romania).</title>
        <authorList>
            <person name="Felfoldi T."/>
            <person name="Marton Z."/>
            <person name="Szabo A."/>
            <person name="Mentes A."/>
            <person name="Boka K."/>
            <person name="Marialigeti K."/>
            <person name="Mathe I."/>
            <person name="Koncz M."/>
            <person name="Schumann P."/>
            <person name="Toth E."/>
        </authorList>
    </citation>
    <scope>NUCLEOTIDE SEQUENCE [LARGE SCALE GENOMIC DNA]</scope>
    <source>
        <strain evidence="10 11">SA-279</strain>
    </source>
</reference>
<dbReference type="EMBL" id="SJFN01000003">
    <property type="protein sequence ID" value="TBW40730.1"/>
    <property type="molecule type" value="Genomic_DNA"/>
</dbReference>
<keyword evidence="3" id="KW-1003">Cell membrane</keyword>
<keyword evidence="2 8" id="KW-0813">Transport</keyword>
<dbReference type="Pfam" id="PF00528">
    <property type="entry name" value="BPD_transp_1"/>
    <property type="match status" value="1"/>
</dbReference>
<gene>
    <name evidence="10" type="ORF">EYW49_03095</name>
</gene>
<comment type="subcellular location">
    <subcellularLocation>
        <location evidence="1">Cell inner membrane</location>
        <topology evidence="1">Multi-pass membrane protein</topology>
    </subcellularLocation>
    <subcellularLocation>
        <location evidence="8">Cell membrane</location>
        <topology evidence="8">Multi-pass membrane protein</topology>
    </subcellularLocation>
</comment>
<dbReference type="InterPro" id="IPR000515">
    <property type="entry name" value="MetI-like"/>
</dbReference>
<evidence type="ECO:0000256" key="6">
    <source>
        <dbReference type="ARBA" id="ARBA00022989"/>
    </source>
</evidence>
<evidence type="ECO:0000313" key="11">
    <source>
        <dbReference type="Proteomes" id="UP000292781"/>
    </source>
</evidence>
<dbReference type="SUPFAM" id="SSF161098">
    <property type="entry name" value="MetI-like"/>
    <property type="match status" value="1"/>
</dbReference>
<evidence type="ECO:0000256" key="5">
    <source>
        <dbReference type="ARBA" id="ARBA00022692"/>
    </source>
</evidence>
<evidence type="ECO:0000256" key="4">
    <source>
        <dbReference type="ARBA" id="ARBA00022519"/>
    </source>
</evidence>
<dbReference type="GO" id="GO:0005886">
    <property type="term" value="C:plasma membrane"/>
    <property type="evidence" value="ECO:0007669"/>
    <property type="project" value="UniProtKB-SubCell"/>
</dbReference>
<keyword evidence="4" id="KW-0997">Cell inner membrane</keyword>
<dbReference type="Proteomes" id="UP000292781">
    <property type="component" value="Unassembled WGS sequence"/>
</dbReference>